<sequence length="584" mass="66038">MEIDSPLDTIVEEREALMVSANGGLSTRRKAHFLKPTTAISSNGKISELPHDHVSPKPFIHGLKDLSEKVSFKGWRRSTQKWKTWVHNMHAKHRALWKHVGIYDAVMSSRYDVKQHKELVLCFAEKWCLGTNSLVFPWGEATITLEDVMICGGFSVLGESVLRPLNSKLVEVEERLIKGRKEAARGGCVLATSKAWMDYFMGTGNELEHEAFLSLWLSNFVFVSSASATSVRKHVFRIAIHLARGNRVALAPAVLCSIYRDLNLLKDRFSGSVVAQSNELVYIYAPFQLVQVWVWERFPALRPTPSSISHGEPRVSRWNRLKVNVPNFYGDEEQHVLIDSRVHLDEQIHSFARCLRGSELVGLDSIEQYVPHRVSMQFGMDQDLPGCFARCNGNPDIAWRNYSRPIRDAVLYVPPRLFESDVTSQYWHWWKQSVVAYRDAIKPFLKRPRNRRKHDVSVKEKVFKGNSSKEKEDEEVEAGDFIQKATCSTKEVEALAETKANTKRCAVSTEITDKDVEKTEYVPKLDAEVTKNANPIGESKGLVTDDVKSKPGPKMEKALTLLIFSPLVLSSNLGFAGLKNGSLS</sequence>
<dbReference type="AlphaFoldDB" id="A0A6A2XYK7"/>
<dbReference type="Pfam" id="PF10536">
    <property type="entry name" value="PMD"/>
    <property type="match status" value="1"/>
</dbReference>
<name>A0A6A2XYK7_HIBSY</name>
<dbReference type="InterPro" id="IPR044824">
    <property type="entry name" value="MAIN-like"/>
</dbReference>
<evidence type="ECO:0000313" key="2">
    <source>
        <dbReference type="EMBL" id="KAE8675490.1"/>
    </source>
</evidence>
<protein>
    <submittedName>
        <fullName evidence="2">Serine/threonine protein phosphatase 7 long form</fullName>
    </submittedName>
</protein>
<evidence type="ECO:0000259" key="1">
    <source>
        <dbReference type="Pfam" id="PF10536"/>
    </source>
</evidence>
<gene>
    <name evidence="2" type="ORF">F3Y22_tig00111671pilonHSYRG00324</name>
</gene>
<proteinExistence type="predicted"/>
<accession>A0A6A2XYK7</accession>
<comment type="caution">
    <text evidence="2">The sequence shown here is derived from an EMBL/GenBank/DDBJ whole genome shotgun (WGS) entry which is preliminary data.</text>
</comment>
<reference evidence="2" key="1">
    <citation type="submission" date="2019-09" db="EMBL/GenBank/DDBJ databases">
        <title>Draft genome information of white flower Hibiscus syriacus.</title>
        <authorList>
            <person name="Kim Y.-M."/>
        </authorList>
    </citation>
    <scope>NUCLEOTIDE SEQUENCE [LARGE SCALE GENOMIC DNA]</scope>
    <source>
        <strain evidence="2">YM2019G1</strain>
    </source>
</reference>
<dbReference type="EMBL" id="VEPZ02001401">
    <property type="protein sequence ID" value="KAE8675490.1"/>
    <property type="molecule type" value="Genomic_DNA"/>
</dbReference>
<organism evidence="2 3">
    <name type="scientific">Hibiscus syriacus</name>
    <name type="common">Rose of Sharon</name>
    <dbReference type="NCBI Taxonomy" id="106335"/>
    <lineage>
        <taxon>Eukaryota</taxon>
        <taxon>Viridiplantae</taxon>
        <taxon>Streptophyta</taxon>
        <taxon>Embryophyta</taxon>
        <taxon>Tracheophyta</taxon>
        <taxon>Spermatophyta</taxon>
        <taxon>Magnoliopsida</taxon>
        <taxon>eudicotyledons</taxon>
        <taxon>Gunneridae</taxon>
        <taxon>Pentapetalae</taxon>
        <taxon>rosids</taxon>
        <taxon>malvids</taxon>
        <taxon>Malvales</taxon>
        <taxon>Malvaceae</taxon>
        <taxon>Malvoideae</taxon>
        <taxon>Hibiscus</taxon>
    </lineage>
</organism>
<keyword evidence="3" id="KW-1185">Reference proteome</keyword>
<dbReference type="GO" id="GO:0010073">
    <property type="term" value="P:meristem maintenance"/>
    <property type="evidence" value="ECO:0007669"/>
    <property type="project" value="InterPro"/>
</dbReference>
<dbReference type="Proteomes" id="UP000436088">
    <property type="component" value="Unassembled WGS sequence"/>
</dbReference>
<dbReference type="PANTHER" id="PTHR46033">
    <property type="entry name" value="PROTEIN MAIN-LIKE 2"/>
    <property type="match status" value="1"/>
</dbReference>
<evidence type="ECO:0000313" key="3">
    <source>
        <dbReference type="Proteomes" id="UP000436088"/>
    </source>
</evidence>
<dbReference type="InterPro" id="IPR019557">
    <property type="entry name" value="AminoTfrase-like_pln_mobile"/>
</dbReference>
<dbReference type="PANTHER" id="PTHR46033:SF80">
    <property type="entry name" value="PROTEIN MAIN-LIKE 2-LIKE"/>
    <property type="match status" value="1"/>
</dbReference>
<feature type="domain" description="Aminotransferase-like plant mobile" evidence="1">
    <location>
        <begin position="101"/>
        <end position="431"/>
    </location>
</feature>